<feature type="domain" description="HMA" evidence="11">
    <location>
        <begin position="19"/>
        <end position="89"/>
    </location>
</feature>
<evidence type="ECO:0000313" key="13">
    <source>
        <dbReference type="Proteomes" id="UP001154265"/>
    </source>
</evidence>
<dbReference type="InterPro" id="IPR023298">
    <property type="entry name" value="ATPase_P-typ_TM_dom_sf"/>
</dbReference>
<evidence type="ECO:0000256" key="5">
    <source>
        <dbReference type="ARBA" id="ARBA00022741"/>
    </source>
</evidence>
<dbReference type="Proteomes" id="UP001154265">
    <property type="component" value="Unassembled WGS sequence"/>
</dbReference>
<organism evidence="12 13">
    <name type="scientific">Candidatus Synechococcus calcipolaris G9</name>
    <dbReference type="NCBI Taxonomy" id="1497997"/>
    <lineage>
        <taxon>Bacteria</taxon>
        <taxon>Bacillati</taxon>
        <taxon>Cyanobacteriota</taxon>
        <taxon>Cyanophyceae</taxon>
        <taxon>Synechococcales</taxon>
        <taxon>Synechococcaceae</taxon>
        <taxon>Synechococcus</taxon>
    </lineage>
</organism>
<dbReference type="NCBIfam" id="TIGR01525">
    <property type="entry name" value="ATPase-IB_hvy"/>
    <property type="match status" value="1"/>
</dbReference>
<dbReference type="PROSITE" id="PS01047">
    <property type="entry name" value="HMA_1"/>
    <property type="match status" value="1"/>
</dbReference>
<feature type="transmembrane region" description="Helical" evidence="10">
    <location>
        <begin position="767"/>
        <end position="786"/>
    </location>
</feature>
<feature type="transmembrane region" description="Helical" evidence="10">
    <location>
        <begin position="370"/>
        <end position="392"/>
    </location>
</feature>
<dbReference type="InterPro" id="IPR059000">
    <property type="entry name" value="ATPase_P-type_domA"/>
</dbReference>
<evidence type="ECO:0000313" key="12">
    <source>
        <dbReference type="EMBL" id="MDG2990963.1"/>
    </source>
</evidence>
<sequence>MAQLTSAVVPRDSTPMPSATIALNVGGMRCGGCVKSVERILLGQEQVTGAAVNLMTGTAMVTYQVTSQGTELDPQDLADRLTAAGFKTHVPNPADPLDWTISPAESPSPWPLVSALGLLLLSSLGHLQHIVPIHVPILSSMLWHWALATVALLGPGRRILQEGGRGAWEGRPNMNTLVALGSLAAYGASGVAWLWPQLGWECFFDEPVMMISFILLGRTLEERARSRAKHSLQALLALQPAIAQWLPHPDSETSLPVPVTQIQPGDWLRVLGGDKFPVDGYVVRGETLVEESMLTGESLPVPKVAIAPDTLPQPTDQRLSYVIAGSMNQLAPVTIQADRRGQDTFLGQILALVTAAQTRKAPVQQFADTLAGYFCYGVLTFAALTFAFWFLGGRSLLGLTDSQSVALISLKLAITVLVIACPCALGLATPTAILVGTSRGAEQGLLIRGGDILEQVQQLTTIAFDKTGTLTTGKLTLESLESVNGMDTSELLRWAASLEQEVHHPLANAIAQAWQTHCAMAESDGTPNDNDMAQNHPALLPVTHKQVCPGQGIRAVIQDQPVAIGRLSWLETQGIDICREPSPRQAMSQIGLAINGELAACFTLADTLRADAKITLEALKSLGLTVHVLTGDQRDATLALLQPLSLSPEQIHTRLLPGEKVTLIQTWQSQGEKVAMVGDGINDGPALTTANVGIALASGTDVALEAADIVLIHNQLEDVVTALALGRATLGKIRQNLFWACAYNLVGLPIAAGVLLPHWHISLTPSVAAACMAVSSIAVVTNSLLLKPRSPLR</sequence>
<protein>
    <submittedName>
        <fullName evidence="12">Heavy metal translocating P-type ATPase</fullName>
    </submittedName>
</protein>
<dbReference type="PANTHER" id="PTHR43520:SF8">
    <property type="entry name" value="P-TYPE CU(+) TRANSPORTER"/>
    <property type="match status" value="1"/>
</dbReference>
<keyword evidence="7" id="KW-1278">Translocase</keyword>
<evidence type="ECO:0000256" key="10">
    <source>
        <dbReference type="RuleBase" id="RU362081"/>
    </source>
</evidence>
<evidence type="ECO:0000256" key="2">
    <source>
        <dbReference type="ARBA" id="ARBA00006024"/>
    </source>
</evidence>
<dbReference type="InterPro" id="IPR036412">
    <property type="entry name" value="HAD-like_sf"/>
</dbReference>
<dbReference type="InterPro" id="IPR001757">
    <property type="entry name" value="P_typ_ATPase"/>
</dbReference>
<dbReference type="InterPro" id="IPR017969">
    <property type="entry name" value="Heavy-metal-associated_CS"/>
</dbReference>
<dbReference type="InterPro" id="IPR027256">
    <property type="entry name" value="P-typ_ATPase_IB"/>
</dbReference>
<keyword evidence="5 10" id="KW-0547">Nucleotide-binding</keyword>
<evidence type="ECO:0000256" key="8">
    <source>
        <dbReference type="ARBA" id="ARBA00022989"/>
    </source>
</evidence>
<evidence type="ECO:0000256" key="7">
    <source>
        <dbReference type="ARBA" id="ARBA00022967"/>
    </source>
</evidence>
<reference evidence="12" key="2">
    <citation type="submission" date="2022-01" db="EMBL/GenBank/DDBJ databases">
        <authorList>
            <person name="Zivanovic Y."/>
            <person name="Moreira D."/>
            <person name="Lopez-Garcia P."/>
        </authorList>
    </citation>
    <scope>NUCLEOTIDE SEQUENCE</scope>
    <source>
        <strain evidence="12">G9</strain>
    </source>
</reference>
<keyword evidence="6 10" id="KW-0067">ATP-binding</keyword>
<dbReference type="SUPFAM" id="SSF55008">
    <property type="entry name" value="HMA, heavy metal-associated domain"/>
    <property type="match status" value="1"/>
</dbReference>
<dbReference type="Gene3D" id="3.30.70.100">
    <property type="match status" value="1"/>
</dbReference>
<dbReference type="InterPro" id="IPR008250">
    <property type="entry name" value="ATPase_P-typ_transduc_dom_A_sf"/>
</dbReference>
<proteinExistence type="inferred from homology"/>
<reference evidence="12" key="1">
    <citation type="journal article" date="2022" name="Genome Biol. Evol.">
        <title>A New Gene Family Diagnostic for Intracellular Biomineralization of Amorphous Ca Carbonates by Cyanobacteria.</title>
        <authorList>
            <person name="Benzerara K."/>
            <person name="Duprat E."/>
            <person name="Bitard-Feildel T."/>
            <person name="Caumes G."/>
            <person name="Cassier-Chauvat C."/>
            <person name="Chauvat F."/>
            <person name="Dezi M."/>
            <person name="Diop S.I."/>
            <person name="Gaschignard G."/>
            <person name="Gorgen S."/>
            <person name="Gugger M."/>
            <person name="Lopez-Garcia P."/>
            <person name="Millet M."/>
            <person name="Skouri-Panet F."/>
            <person name="Moreira D."/>
            <person name="Callebaut I."/>
        </authorList>
    </citation>
    <scope>NUCLEOTIDE SEQUENCE</scope>
    <source>
        <strain evidence="12">G9</strain>
    </source>
</reference>
<keyword evidence="13" id="KW-1185">Reference proteome</keyword>
<name>A0ABT6EZC9_9SYNE</name>
<dbReference type="RefSeq" id="WP_277866849.1">
    <property type="nucleotide sequence ID" value="NZ_JAKKUT010000002.1"/>
</dbReference>
<keyword evidence="8 10" id="KW-1133">Transmembrane helix</keyword>
<gene>
    <name evidence="12" type="ORF">L3556_08490</name>
</gene>
<dbReference type="CDD" id="cd00371">
    <property type="entry name" value="HMA"/>
    <property type="match status" value="1"/>
</dbReference>
<dbReference type="PROSITE" id="PS01229">
    <property type="entry name" value="COF_2"/>
    <property type="match status" value="1"/>
</dbReference>
<dbReference type="InterPro" id="IPR018303">
    <property type="entry name" value="ATPase_P-typ_P_site"/>
</dbReference>
<accession>A0ABT6EZC9</accession>
<dbReference type="Pfam" id="PF00702">
    <property type="entry name" value="Hydrolase"/>
    <property type="match status" value="1"/>
</dbReference>
<dbReference type="Pfam" id="PF00403">
    <property type="entry name" value="HMA"/>
    <property type="match status" value="1"/>
</dbReference>
<dbReference type="PROSITE" id="PS50846">
    <property type="entry name" value="HMA_2"/>
    <property type="match status" value="1"/>
</dbReference>
<dbReference type="Gene3D" id="3.40.1110.10">
    <property type="entry name" value="Calcium-transporting ATPase, cytoplasmic domain N"/>
    <property type="match status" value="1"/>
</dbReference>
<dbReference type="Pfam" id="PF00122">
    <property type="entry name" value="E1-E2_ATPase"/>
    <property type="match status" value="1"/>
</dbReference>
<comment type="caution">
    <text evidence="12">The sequence shown here is derived from an EMBL/GenBank/DDBJ whole genome shotgun (WGS) entry which is preliminary data.</text>
</comment>
<dbReference type="SFLD" id="SFLDF00027">
    <property type="entry name" value="p-type_atpase"/>
    <property type="match status" value="1"/>
</dbReference>
<dbReference type="InterPro" id="IPR006121">
    <property type="entry name" value="HMA_dom"/>
</dbReference>
<dbReference type="SUPFAM" id="SSF56784">
    <property type="entry name" value="HAD-like"/>
    <property type="match status" value="1"/>
</dbReference>
<dbReference type="PANTHER" id="PTHR43520">
    <property type="entry name" value="ATP7, ISOFORM B"/>
    <property type="match status" value="1"/>
</dbReference>
<dbReference type="InterPro" id="IPR023214">
    <property type="entry name" value="HAD_sf"/>
</dbReference>
<keyword evidence="9 10" id="KW-0472">Membrane</keyword>
<keyword evidence="10" id="KW-1003">Cell membrane</keyword>
<dbReference type="PRINTS" id="PR00120">
    <property type="entry name" value="HATPASE"/>
</dbReference>
<dbReference type="SUPFAM" id="SSF81653">
    <property type="entry name" value="Calcium ATPase, transduction domain A"/>
    <property type="match status" value="1"/>
</dbReference>
<feature type="transmembrane region" description="Helical" evidence="10">
    <location>
        <begin position="737"/>
        <end position="761"/>
    </location>
</feature>
<dbReference type="Gene3D" id="1.20.1110.10">
    <property type="entry name" value="Calcium-transporting ATPase, transmembrane domain"/>
    <property type="match status" value="1"/>
</dbReference>
<dbReference type="InterPro" id="IPR044492">
    <property type="entry name" value="P_typ_ATPase_HD_dom"/>
</dbReference>
<feature type="transmembrane region" description="Helical" evidence="10">
    <location>
        <begin position="412"/>
        <end position="435"/>
    </location>
</feature>
<evidence type="ECO:0000256" key="4">
    <source>
        <dbReference type="ARBA" id="ARBA00022723"/>
    </source>
</evidence>
<evidence type="ECO:0000256" key="1">
    <source>
        <dbReference type="ARBA" id="ARBA00004127"/>
    </source>
</evidence>
<evidence type="ECO:0000256" key="3">
    <source>
        <dbReference type="ARBA" id="ARBA00022692"/>
    </source>
</evidence>
<dbReference type="InterPro" id="IPR036163">
    <property type="entry name" value="HMA_dom_sf"/>
</dbReference>
<dbReference type="SUPFAM" id="SSF81665">
    <property type="entry name" value="Calcium ATPase, transmembrane domain M"/>
    <property type="match status" value="1"/>
</dbReference>
<evidence type="ECO:0000259" key="11">
    <source>
        <dbReference type="PROSITE" id="PS50846"/>
    </source>
</evidence>
<dbReference type="SFLD" id="SFLDG00002">
    <property type="entry name" value="C1.7:_P-type_atpase_like"/>
    <property type="match status" value="1"/>
</dbReference>
<keyword evidence="4 10" id="KW-0479">Metal-binding</keyword>
<dbReference type="NCBIfam" id="TIGR01494">
    <property type="entry name" value="ATPase_P-type"/>
    <property type="match status" value="2"/>
</dbReference>
<dbReference type="PROSITE" id="PS00154">
    <property type="entry name" value="ATPASE_E1_E2"/>
    <property type="match status" value="1"/>
</dbReference>
<dbReference type="Gene3D" id="3.40.50.1000">
    <property type="entry name" value="HAD superfamily/HAD-like"/>
    <property type="match status" value="1"/>
</dbReference>
<evidence type="ECO:0000256" key="9">
    <source>
        <dbReference type="ARBA" id="ARBA00023136"/>
    </source>
</evidence>
<keyword evidence="3 10" id="KW-0812">Transmembrane</keyword>
<comment type="similarity">
    <text evidence="2 10">Belongs to the cation transport ATPase (P-type) (TC 3.A.3) family. Type IB subfamily.</text>
</comment>
<dbReference type="PRINTS" id="PR00119">
    <property type="entry name" value="CATATPASE"/>
</dbReference>
<dbReference type="InterPro" id="IPR023299">
    <property type="entry name" value="ATPase_P-typ_cyto_dom_N"/>
</dbReference>
<dbReference type="SFLD" id="SFLDS00003">
    <property type="entry name" value="Haloacid_Dehalogenase"/>
    <property type="match status" value="1"/>
</dbReference>
<dbReference type="EMBL" id="JAKKUT010000002">
    <property type="protein sequence ID" value="MDG2990963.1"/>
    <property type="molecule type" value="Genomic_DNA"/>
</dbReference>
<dbReference type="Gene3D" id="2.70.150.10">
    <property type="entry name" value="Calcium-transporting ATPase, cytoplasmic transduction domain A"/>
    <property type="match status" value="1"/>
</dbReference>
<comment type="subcellular location">
    <subcellularLocation>
        <location evidence="10">Cell membrane</location>
    </subcellularLocation>
    <subcellularLocation>
        <location evidence="1">Endomembrane system</location>
        <topology evidence="1">Multi-pass membrane protein</topology>
    </subcellularLocation>
</comment>
<evidence type="ECO:0000256" key="6">
    <source>
        <dbReference type="ARBA" id="ARBA00022840"/>
    </source>
</evidence>